<dbReference type="InterPro" id="IPR050173">
    <property type="entry name" value="ABC_transporter_C-like"/>
</dbReference>
<dbReference type="InterPro" id="IPR036640">
    <property type="entry name" value="ABC1_TM_sf"/>
</dbReference>
<evidence type="ECO:0000259" key="8">
    <source>
        <dbReference type="PROSITE" id="PS50929"/>
    </source>
</evidence>
<organism evidence="9 10">
    <name type="scientific">Conoideocrella luteorostrata</name>
    <dbReference type="NCBI Taxonomy" id="1105319"/>
    <lineage>
        <taxon>Eukaryota</taxon>
        <taxon>Fungi</taxon>
        <taxon>Dikarya</taxon>
        <taxon>Ascomycota</taxon>
        <taxon>Pezizomycotina</taxon>
        <taxon>Sordariomycetes</taxon>
        <taxon>Hypocreomycetidae</taxon>
        <taxon>Hypocreales</taxon>
        <taxon>Clavicipitaceae</taxon>
        <taxon>Conoideocrella</taxon>
    </lineage>
</organism>
<evidence type="ECO:0000256" key="7">
    <source>
        <dbReference type="SAM" id="Phobius"/>
    </source>
</evidence>
<protein>
    <recommendedName>
        <fullName evidence="8">ABC transmembrane type-1 domain-containing protein</fullName>
    </recommendedName>
</protein>
<dbReference type="PANTHER" id="PTHR24223:SF404">
    <property type="entry name" value="ABC MULTIDRUG TRANSPORTER (EUROFUNG)-RELATED"/>
    <property type="match status" value="1"/>
</dbReference>
<dbReference type="PROSITE" id="PS50929">
    <property type="entry name" value="ABC_TM1F"/>
    <property type="match status" value="1"/>
</dbReference>
<keyword evidence="1" id="KW-0813">Transport</keyword>
<dbReference type="GO" id="GO:0016020">
    <property type="term" value="C:membrane"/>
    <property type="evidence" value="ECO:0007669"/>
    <property type="project" value="InterPro"/>
</dbReference>
<proteinExistence type="predicted"/>
<dbReference type="SUPFAM" id="SSF90123">
    <property type="entry name" value="ABC transporter transmembrane region"/>
    <property type="match status" value="1"/>
</dbReference>
<dbReference type="AlphaFoldDB" id="A0AAJ0CUI8"/>
<evidence type="ECO:0000313" key="10">
    <source>
        <dbReference type="Proteomes" id="UP001251528"/>
    </source>
</evidence>
<dbReference type="PANTHER" id="PTHR24223">
    <property type="entry name" value="ATP-BINDING CASSETTE SUB-FAMILY C"/>
    <property type="match status" value="1"/>
</dbReference>
<keyword evidence="3" id="KW-0547">Nucleotide-binding</keyword>
<dbReference type="Pfam" id="PF00664">
    <property type="entry name" value="ABC_membrane"/>
    <property type="match status" value="1"/>
</dbReference>
<evidence type="ECO:0000256" key="1">
    <source>
        <dbReference type="ARBA" id="ARBA00022448"/>
    </source>
</evidence>
<dbReference type="GO" id="GO:0005524">
    <property type="term" value="F:ATP binding"/>
    <property type="evidence" value="ECO:0007669"/>
    <property type="project" value="UniProtKB-KW"/>
</dbReference>
<evidence type="ECO:0000256" key="5">
    <source>
        <dbReference type="ARBA" id="ARBA00022989"/>
    </source>
</evidence>
<evidence type="ECO:0000256" key="6">
    <source>
        <dbReference type="ARBA" id="ARBA00023136"/>
    </source>
</evidence>
<dbReference type="Proteomes" id="UP001251528">
    <property type="component" value="Unassembled WGS sequence"/>
</dbReference>
<keyword evidence="2 7" id="KW-0812">Transmembrane</keyword>
<dbReference type="InterPro" id="IPR011527">
    <property type="entry name" value="ABC1_TM_dom"/>
</dbReference>
<evidence type="ECO:0000256" key="3">
    <source>
        <dbReference type="ARBA" id="ARBA00022741"/>
    </source>
</evidence>
<dbReference type="GO" id="GO:0140359">
    <property type="term" value="F:ABC-type transporter activity"/>
    <property type="evidence" value="ECO:0007669"/>
    <property type="project" value="InterPro"/>
</dbReference>
<reference evidence="9" key="1">
    <citation type="submission" date="2023-06" db="EMBL/GenBank/DDBJ databases">
        <title>Conoideocrella luteorostrata (Hypocreales: Clavicipitaceae), a potential biocontrol fungus for elongate hemlock scale in United States Christmas tree production areas.</title>
        <authorList>
            <person name="Barrett H."/>
            <person name="Lovett B."/>
            <person name="Macias A.M."/>
            <person name="Stajich J.E."/>
            <person name="Kasson M.T."/>
        </authorList>
    </citation>
    <scope>NUCLEOTIDE SEQUENCE</scope>
    <source>
        <strain evidence="9">ARSEF 14590</strain>
    </source>
</reference>
<keyword evidence="4" id="KW-0067">ATP-binding</keyword>
<sequence>MNTATLTNRFSQDMELIEMNLPLVMINYISSERHKRPDRSVSSKSKPKLRLYTHFIEPVTGAATIRTLGWQPQYQKRNYEFIDQSQRPAYLQHCIQNWLGFVLGMLITVIAAVLVAVIVTRKEKFSAGNAGVSLVMIMIFNSILTKMIKTWTMMESSIGAVARVKSFGADTESEETGSSKAQVAQDWLTQGNVEFKDCSRCLISQREACD</sequence>
<keyword evidence="5 7" id="KW-1133">Transmembrane helix</keyword>
<gene>
    <name evidence="9" type="ORF">QQS21_004997</name>
</gene>
<feature type="domain" description="ABC transmembrane type-1" evidence="8">
    <location>
        <begin position="50"/>
        <end position="156"/>
    </location>
</feature>
<evidence type="ECO:0000256" key="2">
    <source>
        <dbReference type="ARBA" id="ARBA00022692"/>
    </source>
</evidence>
<keyword evidence="10" id="KW-1185">Reference proteome</keyword>
<evidence type="ECO:0000256" key="4">
    <source>
        <dbReference type="ARBA" id="ARBA00022840"/>
    </source>
</evidence>
<name>A0AAJ0CUI8_9HYPO</name>
<accession>A0AAJ0CUI8</accession>
<dbReference type="Gene3D" id="1.20.1560.10">
    <property type="entry name" value="ABC transporter type 1, transmembrane domain"/>
    <property type="match status" value="1"/>
</dbReference>
<keyword evidence="6 7" id="KW-0472">Membrane</keyword>
<evidence type="ECO:0000313" key="9">
    <source>
        <dbReference type="EMBL" id="KAK2600278.1"/>
    </source>
</evidence>
<feature type="transmembrane region" description="Helical" evidence="7">
    <location>
        <begin position="125"/>
        <end position="144"/>
    </location>
</feature>
<dbReference type="EMBL" id="JASWJB010000078">
    <property type="protein sequence ID" value="KAK2600278.1"/>
    <property type="molecule type" value="Genomic_DNA"/>
</dbReference>
<feature type="transmembrane region" description="Helical" evidence="7">
    <location>
        <begin position="98"/>
        <end position="119"/>
    </location>
</feature>
<comment type="caution">
    <text evidence="9">The sequence shown here is derived from an EMBL/GenBank/DDBJ whole genome shotgun (WGS) entry which is preliminary data.</text>
</comment>